<gene>
    <name evidence="3" type="ORF">DCM83_28840</name>
</gene>
<dbReference type="InterPro" id="IPR001789">
    <property type="entry name" value="Sig_transdc_resp-reg_receiver"/>
</dbReference>
<dbReference type="SUPFAM" id="SSF52172">
    <property type="entry name" value="CheY-like"/>
    <property type="match status" value="1"/>
</dbReference>
<dbReference type="AlphaFoldDB" id="A0AAE9NCD1"/>
<accession>A0AAE9NCD1</accession>
<reference evidence="3" key="1">
    <citation type="submission" date="2018-04" db="EMBL/GenBank/DDBJ databases">
        <title>Genomes of Endosymbiotic and Endophytic Bradyrhizobium Publication status.</title>
        <authorList>
            <person name="Guha S."/>
            <person name="Jorrin B."/>
            <person name="Sarkar M."/>
            <person name="Poole P.S."/>
            <person name="DasGupta M."/>
        </authorList>
    </citation>
    <scope>NUCLEOTIDE SEQUENCE</scope>
    <source>
        <strain evidence="3">WBOS16</strain>
    </source>
</reference>
<dbReference type="PANTHER" id="PTHR44591:SF21">
    <property type="entry name" value="TWO-COMPONENT RESPONSE REGULATOR"/>
    <property type="match status" value="1"/>
</dbReference>
<feature type="domain" description="Response regulatory" evidence="2">
    <location>
        <begin position="11"/>
        <end position="123"/>
    </location>
</feature>
<dbReference type="PANTHER" id="PTHR44591">
    <property type="entry name" value="STRESS RESPONSE REGULATOR PROTEIN 1"/>
    <property type="match status" value="1"/>
</dbReference>
<dbReference type="RefSeq" id="WP_373568087.1">
    <property type="nucleotide sequence ID" value="NZ_CP028989.1"/>
</dbReference>
<sequence>MTGTGAVTERPIILVIEDDDMIQAIVEDALTEGGFEIATVKTGEEASTLLKGRLRPYRALVTDVNLLGRLDGWEVARAAREIDPNFPVVYMTGGAADQWPVLGVPNSILLQKPFAPAQVVAAVSQLLNAGSQQTGSA</sequence>
<evidence type="ECO:0000313" key="3">
    <source>
        <dbReference type="EMBL" id="UUO68826.1"/>
    </source>
</evidence>
<dbReference type="Proteomes" id="UP001058872">
    <property type="component" value="Chromosome"/>
</dbReference>
<dbReference type="Pfam" id="PF00072">
    <property type="entry name" value="Response_reg"/>
    <property type="match status" value="1"/>
</dbReference>
<protein>
    <submittedName>
        <fullName evidence="3">Response regulator</fullName>
    </submittedName>
</protein>
<proteinExistence type="predicted"/>
<dbReference type="InterPro" id="IPR011006">
    <property type="entry name" value="CheY-like_superfamily"/>
</dbReference>
<keyword evidence="1" id="KW-0597">Phosphoprotein</keyword>
<name>A0AAE9NCD1_9BRAD</name>
<dbReference type="Gene3D" id="3.40.50.2300">
    <property type="match status" value="1"/>
</dbReference>
<evidence type="ECO:0000313" key="4">
    <source>
        <dbReference type="Proteomes" id="UP001058872"/>
    </source>
</evidence>
<dbReference type="SMART" id="SM00448">
    <property type="entry name" value="REC"/>
    <property type="match status" value="1"/>
</dbReference>
<dbReference type="GO" id="GO:0000160">
    <property type="term" value="P:phosphorelay signal transduction system"/>
    <property type="evidence" value="ECO:0007669"/>
    <property type="project" value="InterPro"/>
</dbReference>
<dbReference type="EMBL" id="CP028989">
    <property type="protein sequence ID" value="UUO68826.1"/>
    <property type="molecule type" value="Genomic_DNA"/>
</dbReference>
<organism evidence="3 4">
    <name type="scientific">Bradyrhizobium betae</name>
    <dbReference type="NCBI Taxonomy" id="244734"/>
    <lineage>
        <taxon>Bacteria</taxon>
        <taxon>Pseudomonadati</taxon>
        <taxon>Pseudomonadota</taxon>
        <taxon>Alphaproteobacteria</taxon>
        <taxon>Hyphomicrobiales</taxon>
        <taxon>Nitrobacteraceae</taxon>
        <taxon>Bradyrhizobium</taxon>
    </lineage>
</organism>
<evidence type="ECO:0000256" key="1">
    <source>
        <dbReference type="ARBA" id="ARBA00022553"/>
    </source>
</evidence>
<dbReference type="InterPro" id="IPR050595">
    <property type="entry name" value="Bact_response_regulator"/>
</dbReference>
<evidence type="ECO:0000259" key="2">
    <source>
        <dbReference type="SMART" id="SM00448"/>
    </source>
</evidence>